<gene>
    <name evidence="3" type="ORF">QBC34DRAFT_496345</name>
</gene>
<evidence type="ECO:0000313" key="4">
    <source>
        <dbReference type="Proteomes" id="UP001321760"/>
    </source>
</evidence>
<keyword evidence="4" id="KW-1185">Reference proteome</keyword>
<evidence type="ECO:0000313" key="3">
    <source>
        <dbReference type="EMBL" id="KAK4447253.1"/>
    </source>
</evidence>
<name>A0AAV9GIQ2_9PEZI</name>
<protein>
    <submittedName>
        <fullName evidence="3">Uncharacterized protein</fullName>
    </submittedName>
</protein>
<keyword evidence="2" id="KW-0812">Transmembrane</keyword>
<dbReference type="PANTHER" id="PTHR37577:SF1">
    <property type="entry name" value="INTEGRAL MEMBRANE PROTEIN"/>
    <property type="match status" value="1"/>
</dbReference>
<reference evidence="3" key="2">
    <citation type="submission" date="2023-05" db="EMBL/GenBank/DDBJ databases">
        <authorList>
            <consortium name="Lawrence Berkeley National Laboratory"/>
            <person name="Steindorff A."/>
            <person name="Hensen N."/>
            <person name="Bonometti L."/>
            <person name="Westerberg I."/>
            <person name="Brannstrom I.O."/>
            <person name="Guillou S."/>
            <person name="Cros-Aarteil S."/>
            <person name="Calhoun S."/>
            <person name="Haridas S."/>
            <person name="Kuo A."/>
            <person name="Mondo S."/>
            <person name="Pangilinan J."/>
            <person name="Riley R."/>
            <person name="Labutti K."/>
            <person name="Andreopoulos B."/>
            <person name="Lipzen A."/>
            <person name="Chen C."/>
            <person name="Yanf M."/>
            <person name="Daum C."/>
            <person name="Ng V."/>
            <person name="Clum A."/>
            <person name="Ohm R."/>
            <person name="Martin F."/>
            <person name="Silar P."/>
            <person name="Natvig D."/>
            <person name="Lalanne C."/>
            <person name="Gautier V."/>
            <person name="Ament-Velasquez S.L."/>
            <person name="Kruys A."/>
            <person name="Hutchinson M.I."/>
            <person name="Powell A.J."/>
            <person name="Barry K."/>
            <person name="Miller A.N."/>
            <person name="Grigoriev I.V."/>
            <person name="Debuchy R."/>
            <person name="Gladieux P."/>
            <person name="Thoren M.H."/>
            <person name="Johannesson H."/>
        </authorList>
    </citation>
    <scope>NUCLEOTIDE SEQUENCE</scope>
    <source>
        <strain evidence="3">PSN243</strain>
    </source>
</reference>
<feature type="transmembrane region" description="Helical" evidence="2">
    <location>
        <begin position="143"/>
        <end position="165"/>
    </location>
</feature>
<dbReference type="PANTHER" id="PTHR37577">
    <property type="entry name" value="INTEGRAL MEMBRANE PROTEIN"/>
    <property type="match status" value="1"/>
</dbReference>
<accession>A0AAV9GIQ2</accession>
<feature type="transmembrane region" description="Helical" evidence="2">
    <location>
        <begin position="105"/>
        <end position="131"/>
    </location>
</feature>
<evidence type="ECO:0000256" key="1">
    <source>
        <dbReference type="SAM" id="MobiDB-lite"/>
    </source>
</evidence>
<proteinExistence type="predicted"/>
<reference evidence="3" key="1">
    <citation type="journal article" date="2023" name="Mol. Phylogenet. Evol.">
        <title>Genome-scale phylogeny and comparative genomics of the fungal order Sordariales.</title>
        <authorList>
            <person name="Hensen N."/>
            <person name="Bonometti L."/>
            <person name="Westerberg I."/>
            <person name="Brannstrom I.O."/>
            <person name="Guillou S."/>
            <person name="Cros-Aarteil S."/>
            <person name="Calhoun S."/>
            <person name="Haridas S."/>
            <person name="Kuo A."/>
            <person name="Mondo S."/>
            <person name="Pangilinan J."/>
            <person name="Riley R."/>
            <person name="LaButti K."/>
            <person name="Andreopoulos B."/>
            <person name="Lipzen A."/>
            <person name="Chen C."/>
            <person name="Yan M."/>
            <person name="Daum C."/>
            <person name="Ng V."/>
            <person name="Clum A."/>
            <person name="Steindorff A."/>
            <person name="Ohm R.A."/>
            <person name="Martin F."/>
            <person name="Silar P."/>
            <person name="Natvig D.O."/>
            <person name="Lalanne C."/>
            <person name="Gautier V."/>
            <person name="Ament-Velasquez S.L."/>
            <person name="Kruys A."/>
            <person name="Hutchinson M.I."/>
            <person name="Powell A.J."/>
            <person name="Barry K."/>
            <person name="Miller A.N."/>
            <person name="Grigoriev I.V."/>
            <person name="Debuchy R."/>
            <person name="Gladieux P."/>
            <person name="Hiltunen Thoren M."/>
            <person name="Johannesson H."/>
        </authorList>
    </citation>
    <scope>NUCLEOTIDE SEQUENCE</scope>
    <source>
        <strain evidence="3">PSN243</strain>
    </source>
</reference>
<feature type="transmembrane region" description="Helical" evidence="2">
    <location>
        <begin position="324"/>
        <end position="346"/>
    </location>
</feature>
<sequence>MPTECPADCFEPPRILQPNPDIGGTGVLVGFIGTAWFVVILVVLYFPFALQRAYTPLPRHFHMHYRDEHDPVMPMHYCITDNFLENLVRSGSFVREMRALRFKTALENLMLTMCDVQILTGCGVLISGYINLSCYVSAYHWKLVVYLAWASNITHVACLSALRGYFQEHKRERNIRLFFMTLMWLALLVAMVPTAFFDWEDSDEASAASPASSARCFFNVKIGRQLLERAAPGTRIMDVPALKSMICSLLLLAFGTIVQILKLFPSQLKRTRQRFREPVSRSCISLLLYVASLNRGSSLRPCAKLFVDFLVVKPMIGAYLVCKLYADFLSSIVLLDISWLLISALWGSCRLSFARQTVTTGPENLRSPIVGDKDWGFGQILPVFLLVGPIVMAIEAFVVKRPDEDGARPTEDQIGEETPSGVNLPTKRSPLQQAPLHVDEPSHRTYAWRQMEAFYQKNMKKAAAFAMFHIIV</sequence>
<evidence type="ECO:0000256" key="2">
    <source>
        <dbReference type="SAM" id="Phobius"/>
    </source>
</evidence>
<keyword evidence="2" id="KW-0472">Membrane</keyword>
<feature type="region of interest" description="Disordered" evidence="1">
    <location>
        <begin position="404"/>
        <end position="428"/>
    </location>
</feature>
<feature type="transmembrane region" description="Helical" evidence="2">
    <location>
        <begin position="27"/>
        <end position="50"/>
    </location>
</feature>
<feature type="transmembrane region" description="Helical" evidence="2">
    <location>
        <begin position="177"/>
        <end position="197"/>
    </location>
</feature>
<dbReference type="InterPro" id="IPR053018">
    <property type="entry name" value="Elsinochrome_Biosynth-Asso"/>
</dbReference>
<comment type="caution">
    <text evidence="3">The sequence shown here is derived from an EMBL/GenBank/DDBJ whole genome shotgun (WGS) entry which is preliminary data.</text>
</comment>
<dbReference type="AlphaFoldDB" id="A0AAV9GIQ2"/>
<feature type="transmembrane region" description="Helical" evidence="2">
    <location>
        <begin position="241"/>
        <end position="264"/>
    </location>
</feature>
<dbReference type="Proteomes" id="UP001321760">
    <property type="component" value="Unassembled WGS sequence"/>
</dbReference>
<keyword evidence="2" id="KW-1133">Transmembrane helix</keyword>
<feature type="transmembrane region" description="Helical" evidence="2">
    <location>
        <begin position="380"/>
        <end position="399"/>
    </location>
</feature>
<dbReference type="EMBL" id="MU865951">
    <property type="protein sequence ID" value="KAK4447253.1"/>
    <property type="molecule type" value="Genomic_DNA"/>
</dbReference>
<organism evidence="3 4">
    <name type="scientific">Podospora aff. communis PSN243</name>
    <dbReference type="NCBI Taxonomy" id="3040156"/>
    <lineage>
        <taxon>Eukaryota</taxon>
        <taxon>Fungi</taxon>
        <taxon>Dikarya</taxon>
        <taxon>Ascomycota</taxon>
        <taxon>Pezizomycotina</taxon>
        <taxon>Sordariomycetes</taxon>
        <taxon>Sordariomycetidae</taxon>
        <taxon>Sordariales</taxon>
        <taxon>Podosporaceae</taxon>
        <taxon>Podospora</taxon>
    </lineage>
</organism>